<organism evidence="3 4">
    <name type="scientific">Alteromonas sediminis</name>
    <dbReference type="NCBI Taxonomy" id="2259342"/>
    <lineage>
        <taxon>Bacteria</taxon>
        <taxon>Pseudomonadati</taxon>
        <taxon>Pseudomonadota</taxon>
        <taxon>Gammaproteobacteria</taxon>
        <taxon>Alteromonadales</taxon>
        <taxon>Alteromonadaceae</taxon>
        <taxon>Alteromonas/Salinimonas group</taxon>
        <taxon>Alteromonas</taxon>
    </lineage>
</organism>
<protein>
    <submittedName>
        <fullName evidence="3">Chain-length determining protein</fullName>
    </submittedName>
</protein>
<dbReference type="EMBL" id="RPOK01000001">
    <property type="protein sequence ID" value="RPJ68576.1"/>
    <property type="molecule type" value="Genomic_DNA"/>
</dbReference>
<dbReference type="PANTHER" id="PTHR32309:SF13">
    <property type="entry name" value="FERRIC ENTEROBACTIN TRANSPORT PROTEIN FEPE"/>
    <property type="match status" value="1"/>
</dbReference>
<comment type="caution">
    <text evidence="3">The sequence shown here is derived from an EMBL/GenBank/DDBJ whole genome shotgun (WGS) entry which is preliminary data.</text>
</comment>
<dbReference type="RefSeq" id="WP_124026577.1">
    <property type="nucleotide sequence ID" value="NZ_JBHRSN010000005.1"/>
</dbReference>
<feature type="coiled-coil region" evidence="1">
    <location>
        <begin position="174"/>
        <end position="293"/>
    </location>
</feature>
<feature type="transmembrane region" description="Helical" evidence="2">
    <location>
        <begin position="422"/>
        <end position="446"/>
    </location>
</feature>
<dbReference type="GO" id="GO:0004713">
    <property type="term" value="F:protein tyrosine kinase activity"/>
    <property type="evidence" value="ECO:0007669"/>
    <property type="project" value="TreeGrafter"/>
</dbReference>
<dbReference type="AlphaFoldDB" id="A0A3N5Y5U2"/>
<evidence type="ECO:0000313" key="4">
    <source>
        <dbReference type="Proteomes" id="UP000275281"/>
    </source>
</evidence>
<reference evidence="3 4" key="1">
    <citation type="submission" date="2018-11" db="EMBL/GenBank/DDBJ databases">
        <authorList>
            <person name="Ye M.-Q."/>
            <person name="Du Z.-J."/>
        </authorList>
    </citation>
    <scope>NUCLEOTIDE SEQUENCE [LARGE SCALE GENOMIC DNA]</scope>
    <source>
        <strain evidence="3 4">U0105</strain>
    </source>
</reference>
<keyword evidence="1" id="KW-0175">Coiled coil</keyword>
<keyword evidence="2" id="KW-0472">Membrane</keyword>
<proteinExistence type="predicted"/>
<name>A0A3N5Y5U2_9ALTE</name>
<accession>A0A3N5Y5U2</accession>
<gene>
    <name evidence="3" type="ORF">DRW07_04015</name>
</gene>
<evidence type="ECO:0000313" key="3">
    <source>
        <dbReference type="EMBL" id="RPJ68576.1"/>
    </source>
</evidence>
<keyword evidence="2" id="KW-1133">Transmembrane helix</keyword>
<feature type="transmembrane region" description="Helical" evidence="2">
    <location>
        <begin position="20"/>
        <end position="39"/>
    </location>
</feature>
<keyword evidence="4" id="KW-1185">Reference proteome</keyword>
<evidence type="ECO:0000256" key="1">
    <source>
        <dbReference type="SAM" id="Coils"/>
    </source>
</evidence>
<dbReference type="Proteomes" id="UP000275281">
    <property type="component" value="Unassembled WGS sequence"/>
</dbReference>
<dbReference type="GO" id="GO:0005886">
    <property type="term" value="C:plasma membrane"/>
    <property type="evidence" value="ECO:0007669"/>
    <property type="project" value="TreeGrafter"/>
</dbReference>
<dbReference type="OrthoDB" id="6210130at2"/>
<evidence type="ECO:0000256" key="2">
    <source>
        <dbReference type="SAM" id="Phobius"/>
    </source>
</evidence>
<dbReference type="PANTHER" id="PTHR32309">
    <property type="entry name" value="TYROSINE-PROTEIN KINASE"/>
    <property type="match status" value="1"/>
</dbReference>
<keyword evidence="2" id="KW-0812">Transmembrane</keyword>
<dbReference type="InterPro" id="IPR050445">
    <property type="entry name" value="Bact_polysacc_biosynth/exp"/>
</dbReference>
<sequence>MKLFSHRLYVAIDGAWRRRYLIVVPIFILPFVGLAIGMLSPKNYASHTTMLVQETAKMNPFLEDLAVSAMIKERMAALDTLLHSRFILNGVAESQGLVNENTSPAERDRIINKLSSSLTMKIPGKDLIRIDYKASRPEGMKDMLESVTHHFVEQLMAPERSSMTDSTAFLVENLEVRRQELEAAETALARFRSENAAQLPELHSSTVSRLAELKQRLTERQALLAGAKKNLGGIGEQLSKTNPVLSRLEEQIVRIRGELALLLARYTDKHSKVQSAQRTLNRLESERAKVISDTQSTDMDPDKLWAIASNTTLSADQNTQPLLVSQLESLQATRGKVDSLSEEVLSLTSSIEHLQSQISQLGEKEQQLTKLERDLKVKRKLYENLLERHEMARLTGSLGLFEREKRIKLIDRPFTPSGPTNLPVFIFIIAGIFGGLFLGIGLAVIAELSDSTVRRKSQLALLANAPVITRLPHWSS</sequence>
<feature type="coiled-coil region" evidence="1">
    <location>
        <begin position="337"/>
        <end position="388"/>
    </location>
</feature>